<comment type="caution">
    <text evidence="1">The sequence shown here is derived from an EMBL/GenBank/DDBJ whole genome shotgun (WGS) entry which is preliminary data.</text>
</comment>
<protein>
    <submittedName>
        <fullName evidence="1">Uncharacterized protein</fullName>
    </submittedName>
</protein>
<dbReference type="Proteomes" id="UP000189426">
    <property type="component" value="Unassembled WGS sequence"/>
</dbReference>
<keyword evidence="2" id="KW-1185">Reference proteome</keyword>
<dbReference type="RefSeq" id="WP_077493953.1">
    <property type="nucleotide sequence ID" value="NZ_MLHG01000031.1"/>
</dbReference>
<evidence type="ECO:0000313" key="2">
    <source>
        <dbReference type="Proteomes" id="UP000189426"/>
    </source>
</evidence>
<sequence length="238" mass="27665">MGARINTIAFPRANRNENEVKKIASELINTLVLKPDDFYPEINVDMTNSLVIINNFPAIEVMENTSYWEPVFSQLNISNDWLVVFVYITSSDYYGYSIYEKGKYLRTFAYYENFEVNPLLVGLEQPFETKYLHQSVCYLNTEDDTIIDNLDSLSDDEKIIYTPALIIDNEPMDLVNAYSCLFSECSLRYLDIDIADDYLENYDSFIIPIENNDKTELKRKLDEAKGSSLFSKILKLFK</sequence>
<proteinExistence type="predicted"/>
<dbReference type="EMBL" id="MLHG01000031">
    <property type="protein sequence ID" value="OOF39832.1"/>
    <property type="molecule type" value="Genomic_DNA"/>
</dbReference>
<organism evidence="1 2">
    <name type="scientific">Rodentibacter mrazii</name>
    <dbReference type="NCBI Taxonomy" id="1908257"/>
    <lineage>
        <taxon>Bacteria</taxon>
        <taxon>Pseudomonadati</taxon>
        <taxon>Pseudomonadota</taxon>
        <taxon>Gammaproteobacteria</taxon>
        <taxon>Pasteurellales</taxon>
        <taxon>Pasteurellaceae</taxon>
        <taxon>Rodentibacter</taxon>
    </lineage>
</organism>
<dbReference type="STRING" id="1908257.BKK47_05680"/>
<accession>A0A1V3IG52</accession>
<dbReference type="AlphaFoldDB" id="A0A1V3IG52"/>
<evidence type="ECO:0000313" key="1">
    <source>
        <dbReference type="EMBL" id="OOF39832.1"/>
    </source>
</evidence>
<reference evidence="1 2" key="1">
    <citation type="submission" date="2016-10" db="EMBL/GenBank/DDBJ databases">
        <title>Rodentibacter gen. nov. and new species.</title>
        <authorList>
            <person name="Christensen H."/>
        </authorList>
    </citation>
    <scope>NUCLEOTIDE SEQUENCE [LARGE SCALE GENOMIC DNA]</scope>
    <source>
        <strain evidence="1 2">Ppn418</strain>
    </source>
</reference>
<name>A0A1V3IG52_9PAST</name>
<gene>
    <name evidence="1" type="ORF">BKK47_05680</name>
</gene>